<comment type="caution">
    <text evidence="1">The sequence shown here is derived from an EMBL/GenBank/DDBJ whole genome shotgun (WGS) entry which is preliminary data.</text>
</comment>
<sequence>MFLNLNHQDKNKKKIPFGLGKVINANKGQPSSRPPPTIVNKVSDSDDESPRDTPSVASDDENDAPSAPASEIAAPVNVAKAASHAVPEVRAPVYKAPSHAVPEVHAPVHNAPSHAVPAAHAPVHKAPSHAVPAAHAPVYKAPSHAVPEVRAPVYEAPVYEAPQAYSKPKEPESLEGFIDGLSVHETPGIFHGNRLPSPNLPSMVLKAGSLHKLPDLVPFEKTRDGLFKKPKNIPQSQLSNAKPPSLEKIFTEHAPKVPESFREPESDNSSSTSLIYKLTGSKEATPSKDSYGSILDALKPKAIKKAVITPAKQLAEDTISLCGEELDDSKGIREIAKEMIPTSFKQTASDLLDSSPVSRDVDEESNSEPSSPLQQYFAHFLVIAMPIVSRIVSTCCYMSPLLWPLGITYSLFLVYDQAHKKGFRSSTAQSWSLGKAFAEYFPTSLQTLTTLDPNHKYIFLYHNEDNSDSSLTAFAAFTAQPTLSQNIYFMAPQEEFSSPLYREILYSSKMATNNNATIARILEEGHSCLIPTTDDPSAIDPDLLELACISGASLVPVYGYGDASAFQAPNAVDNLMSAFMTLPSIYGKDSRPSVAQPFPNKTPLDVIVGVPIHPIVGELAQAVSQLQNLYTAGAAALRLKRKITG</sequence>
<dbReference type="Proteomes" id="UP001165960">
    <property type="component" value="Unassembled WGS sequence"/>
</dbReference>
<organism evidence="1 2">
    <name type="scientific">Entomophthora muscae</name>
    <dbReference type="NCBI Taxonomy" id="34485"/>
    <lineage>
        <taxon>Eukaryota</taxon>
        <taxon>Fungi</taxon>
        <taxon>Fungi incertae sedis</taxon>
        <taxon>Zoopagomycota</taxon>
        <taxon>Entomophthoromycotina</taxon>
        <taxon>Entomophthoromycetes</taxon>
        <taxon>Entomophthorales</taxon>
        <taxon>Entomophthoraceae</taxon>
        <taxon>Entomophthora</taxon>
    </lineage>
</organism>
<protein>
    <submittedName>
        <fullName evidence="1">Diacylglycerol O-acyltransferase 1</fullName>
        <ecNumber evidence="1">2.3.1.22</ecNumber>
    </submittedName>
</protein>
<keyword evidence="1" id="KW-0808">Transferase</keyword>
<dbReference type="EC" id="2.3.1.22" evidence="1"/>
<keyword evidence="1" id="KW-0012">Acyltransferase</keyword>
<evidence type="ECO:0000313" key="1">
    <source>
        <dbReference type="EMBL" id="KAJ9090171.1"/>
    </source>
</evidence>
<proteinExistence type="predicted"/>
<keyword evidence="2" id="KW-1185">Reference proteome</keyword>
<name>A0ACC2UTU7_9FUNG</name>
<gene>
    <name evidence="1" type="primary">DGA1_1</name>
    <name evidence="1" type="ORF">DSO57_1005052</name>
</gene>
<evidence type="ECO:0000313" key="2">
    <source>
        <dbReference type="Proteomes" id="UP001165960"/>
    </source>
</evidence>
<reference evidence="1" key="1">
    <citation type="submission" date="2022-04" db="EMBL/GenBank/DDBJ databases">
        <title>Genome of the entomopathogenic fungus Entomophthora muscae.</title>
        <authorList>
            <person name="Elya C."/>
            <person name="Lovett B.R."/>
            <person name="Lee E."/>
            <person name="Macias A.M."/>
            <person name="Hajek A.E."/>
            <person name="De Bivort B.L."/>
            <person name="Kasson M.T."/>
            <person name="De Fine Licht H.H."/>
            <person name="Stajich J.E."/>
        </authorList>
    </citation>
    <scope>NUCLEOTIDE SEQUENCE</scope>
    <source>
        <strain evidence="1">Berkeley</strain>
    </source>
</reference>
<dbReference type="EMBL" id="QTSX02000013">
    <property type="protein sequence ID" value="KAJ9090171.1"/>
    <property type="molecule type" value="Genomic_DNA"/>
</dbReference>
<accession>A0ACC2UTU7</accession>